<name>A0A483CPN9_9EURY</name>
<reference evidence="1 2" key="1">
    <citation type="submission" date="2017-11" db="EMBL/GenBank/DDBJ databases">
        <title>Isolation and Characterization of Methanofollis Species from Methane Seep Offshore SW Taiwan.</title>
        <authorList>
            <person name="Teng N.-H."/>
            <person name="Lai M.-C."/>
            <person name="Chen S.-C."/>
        </authorList>
    </citation>
    <scope>NUCLEOTIDE SEQUENCE [LARGE SCALE GENOMIC DNA]</scope>
    <source>
        <strain evidence="1 2">FWC-SCC2</strain>
    </source>
</reference>
<protein>
    <submittedName>
        <fullName evidence="1">TIGR02556 family CRISPR-associated protein</fullName>
    </submittedName>
</protein>
<keyword evidence="2" id="KW-1185">Reference proteome</keyword>
<dbReference type="RefSeq" id="WP_130646818.1">
    <property type="nucleotide sequence ID" value="NZ_PGCL01000002.1"/>
</dbReference>
<dbReference type="Proteomes" id="UP000292580">
    <property type="component" value="Unassembled WGS sequence"/>
</dbReference>
<dbReference type="OrthoDB" id="131869at2157"/>
<dbReference type="EMBL" id="PGCL01000002">
    <property type="protein sequence ID" value="TAJ45002.1"/>
    <property type="molecule type" value="Genomic_DNA"/>
</dbReference>
<proteinExistence type="predicted"/>
<gene>
    <name evidence="1" type="ORF">CUJ86_06915</name>
</gene>
<dbReference type="AlphaFoldDB" id="A0A483CPN9"/>
<dbReference type="Pfam" id="PF09484">
    <property type="entry name" value="Cas_TM1802"/>
    <property type="match status" value="1"/>
</dbReference>
<dbReference type="InterPro" id="IPR013389">
    <property type="entry name" value="CRISPR-assoc_prot_Cas8b"/>
</dbReference>
<dbReference type="NCBIfam" id="TIGR02556">
    <property type="entry name" value="cas_TM1802"/>
    <property type="match status" value="1"/>
</dbReference>
<evidence type="ECO:0000313" key="2">
    <source>
        <dbReference type="Proteomes" id="UP000292580"/>
    </source>
</evidence>
<evidence type="ECO:0000313" key="1">
    <source>
        <dbReference type="EMBL" id="TAJ45002.1"/>
    </source>
</evidence>
<accession>A0A483CPN9</accession>
<comment type="caution">
    <text evidence="1">The sequence shown here is derived from an EMBL/GenBank/DDBJ whole genome shotgun (WGS) entry which is preliminary data.</text>
</comment>
<organism evidence="1 2">
    <name type="scientific">Methanofollis fontis</name>
    <dbReference type="NCBI Taxonomy" id="2052832"/>
    <lineage>
        <taxon>Archaea</taxon>
        <taxon>Methanobacteriati</taxon>
        <taxon>Methanobacteriota</taxon>
        <taxon>Stenosarchaea group</taxon>
        <taxon>Methanomicrobia</taxon>
        <taxon>Methanomicrobiales</taxon>
        <taxon>Methanomicrobiaceae</taxon>
        <taxon>Methanofollis</taxon>
    </lineage>
</organism>
<sequence>MLQKLATIGKACREQDPITSYVSQLSDNVTKWYAIDLAGPNDPAPRFSVGDRYIDQPRMFLYKHKKGNFKTSPGPSILLSGNPPKKKKGIIVEDDEERLDKLIRFFEGTPLEQALVRSRDALAEQLLATPKEERKMSLLTVRLDGKFPYDVPFIRDTFLRNIEGSSDQKDASAVCCICNARCPPDPKIDKVLKCATLDKLGFVPDMSKKNLWRAYSLCPECFTDLSRGRQVIEKSLSFSIPGKLTLWIIPEVGEERAKKVIENILARAVEEKDLAFFKNFAQAERLIQRILAEQQAHYDFVFIQKSQNAEKIVLQVTEVSPTRLSLLARSAAAVQEEKPFTWTFAPGIGTLFWLFGKPGKKFKGYKPFLEAVGAVYTGDRIDSSVFHGYTMQRLRGELYESKSWDDFRQSIWKSGAMYLYLMLIGVIRGETAMEPSHTSILNEEWKKALFFEGVMTGALLEHQRGRKESGNMPFLKKLRGLRMEQKDFLGLMPELVLKFHQYQEYDDDVASLHEKASQAFLNAGDWRASIDEMNFVFTLGMGLYRTYYFKKEDSNGNENGNDQKPQ</sequence>